<keyword evidence="2" id="KW-0479">Metal-binding</keyword>
<keyword evidence="7" id="KW-1185">Reference proteome</keyword>
<proteinExistence type="predicted"/>
<dbReference type="SUPFAM" id="SSF57701">
    <property type="entry name" value="Zn2/Cys6 DNA-binding domain"/>
    <property type="match status" value="1"/>
</dbReference>
<dbReference type="GO" id="GO:0005634">
    <property type="term" value="C:nucleus"/>
    <property type="evidence" value="ECO:0007669"/>
    <property type="project" value="UniProtKB-SubCell"/>
</dbReference>
<dbReference type="Proteomes" id="UP001286456">
    <property type="component" value="Unassembled WGS sequence"/>
</dbReference>
<feature type="region of interest" description="Disordered" evidence="4">
    <location>
        <begin position="90"/>
        <end position="119"/>
    </location>
</feature>
<dbReference type="InterPro" id="IPR050613">
    <property type="entry name" value="Sec_Metabolite_Reg"/>
</dbReference>
<evidence type="ECO:0000256" key="3">
    <source>
        <dbReference type="ARBA" id="ARBA00023242"/>
    </source>
</evidence>
<reference evidence="6" key="2">
    <citation type="submission" date="2023-06" db="EMBL/GenBank/DDBJ databases">
        <authorList>
            <consortium name="Lawrence Berkeley National Laboratory"/>
            <person name="Haridas S."/>
            <person name="Hensen N."/>
            <person name="Bonometti L."/>
            <person name="Westerberg I."/>
            <person name="Brannstrom I.O."/>
            <person name="Guillou S."/>
            <person name="Cros-Aarteil S."/>
            <person name="Calhoun S."/>
            <person name="Kuo A."/>
            <person name="Mondo S."/>
            <person name="Pangilinan J."/>
            <person name="Riley R."/>
            <person name="Labutti K."/>
            <person name="Andreopoulos B."/>
            <person name="Lipzen A."/>
            <person name="Chen C."/>
            <person name="Yanf M."/>
            <person name="Daum C."/>
            <person name="Ng V."/>
            <person name="Clum A."/>
            <person name="Steindorff A."/>
            <person name="Ohm R."/>
            <person name="Martin F."/>
            <person name="Silar P."/>
            <person name="Natvig D."/>
            <person name="Lalanne C."/>
            <person name="Gautier V."/>
            <person name="Ament-Velasquez S.L."/>
            <person name="Kruys A."/>
            <person name="Hutchinson M.I."/>
            <person name="Powell A.J."/>
            <person name="Barry K."/>
            <person name="Miller A.N."/>
            <person name="Grigoriev I.V."/>
            <person name="Debuchy R."/>
            <person name="Gladieux P."/>
            <person name="Thoren M.H."/>
            <person name="Johannesson H."/>
        </authorList>
    </citation>
    <scope>NUCLEOTIDE SEQUENCE</scope>
    <source>
        <strain evidence="6">SMH4131-1</strain>
    </source>
</reference>
<protein>
    <submittedName>
        <fullName evidence="6">Fungal-specific transcription factor domain-containing protein</fullName>
    </submittedName>
</protein>
<dbReference type="InterPro" id="IPR001138">
    <property type="entry name" value="Zn2Cys6_DnaBD"/>
</dbReference>
<dbReference type="SMART" id="SM00906">
    <property type="entry name" value="Fungal_trans"/>
    <property type="match status" value="1"/>
</dbReference>
<dbReference type="PANTHER" id="PTHR31001">
    <property type="entry name" value="UNCHARACTERIZED TRANSCRIPTIONAL REGULATORY PROTEIN"/>
    <property type="match status" value="1"/>
</dbReference>
<gene>
    <name evidence="6" type="ORF">B0T19DRAFT_164064</name>
</gene>
<dbReference type="InterPro" id="IPR036864">
    <property type="entry name" value="Zn2-C6_fun-type_DNA-bd_sf"/>
</dbReference>
<evidence type="ECO:0000256" key="4">
    <source>
        <dbReference type="SAM" id="MobiDB-lite"/>
    </source>
</evidence>
<feature type="region of interest" description="Disordered" evidence="4">
    <location>
        <begin position="1"/>
        <end position="23"/>
    </location>
</feature>
<evidence type="ECO:0000313" key="6">
    <source>
        <dbReference type="EMBL" id="KAK3327476.1"/>
    </source>
</evidence>
<dbReference type="GO" id="GO:0003677">
    <property type="term" value="F:DNA binding"/>
    <property type="evidence" value="ECO:0007669"/>
    <property type="project" value="InterPro"/>
</dbReference>
<dbReference type="CDD" id="cd00067">
    <property type="entry name" value="GAL4"/>
    <property type="match status" value="1"/>
</dbReference>
<dbReference type="GO" id="GO:0006351">
    <property type="term" value="P:DNA-templated transcription"/>
    <property type="evidence" value="ECO:0007669"/>
    <property type="project" value="InterPro"/>
</dbReference>
<dbReference type="Gene3D" id="4.10.240.10">
    <property type="entry name" value="Zn(2)-C6 fungal-type DNA-binding domain"/>
    <property type="match status" value="1"/>
</dbReference>
<accession>A0AAE0ILR3</accession>
<dbReference type="SMART" id="SM00066">
    <property type="entry name" value="GAL4"/>
    <property type="match status" value="1"/>
</dbReference>
<evidence type="ECO:0000256" key="2">
    <source>
        <dbReference type="ARBA" id="ARBA00022723"/>
    </source>
</evidence>
<dbReference type="GO" id="GO:0000981">
    <property type="term" value="F:DNA-binding transcription factor activity, RNA polymerase II-specific"/>
    <property type="evidence" value="ECO:0007669"/>
    <property type="project" value="InterPro"/>
</dbReference>
<name>A0AAE0ILR3_9PEZI</name>
<evidence type="ECO:0000259" key="5">
    <source>
        <dbReference type="PROSITE" id="PS50048"/>
    </source>
</evidence>
<dbReference type="GO" id="GO:0008270">
    <property type="term" value="F:zinc ion binding"/>
    <property type="evidence" value="ECO:0007669"/>
    <property type="project" value="InterPro"/>
</dbReference>
<reference evidence="6" key="1">
    <citation type="journal article" date="2023" name="Mol. Phylogenet. Evol.">
        <title>Genome-scale phylogeny and comparative genomics of the fungal order Sordariales.</title>
        <authorList>
            <person name="Hensen N."/>
            <person name="Bonometti L."/>
            <person name="Westerberg I."/>
            <person name="Brannstrom I.O."/>
            <person name="Guillou S."/>
            <person name="Cros-Aarteil S."/>
            <person name="Calhoun S."/>
            <person name="Haridas S."/>
            <person name="Kuo A."/>
            <person name="Mondo S."/>
            <person name="Pangilinan J."/>
            <person name="Riley R."/>
            <person name="LaButti K."/>
            <person name="Andreopoulos B."/>
            <person name="Lipzen A."/>
            <person name="Chen C."/>
            <person name="Yan M."/>
            <person name="Daum C."/>
            <person name="Ng V."/>
            <person name="Clum A."/>
            <person name="Steindorff A."/>
            <person name="Ohm R.A."/>
            <person name="Martin F."/>
            <person name="Silar P."/>
            <person name="Natvig D.O."/>
            <person name="Lalanne C."/>
            <person name="Gautier V."/>
            <person name="Ament-Velasquez S.L."/>
            <person name="Kruys A."/>
            <person name="Hutchinson M.I."/>
            <person name="Powell A.J."/>
            <person name="Barry K."/>
            <person name="Miller A.N."/>
            <person name="Grigoriev I.V."/>
            <person name="Debuchy R."/>
            <person name="Gladieux P."/>
            <person name="Hiltunen Thoren M."/>
            <person name="Johannesson H."/>
        </authorList>
    </citation>
    <scope>NUCLEOTIDE SEQUENCE</scope>
    <source>
        <strain evidence="6">SMH4131-1</strain>
    </source>
</reference>
<feature type="domain" description="Zn(2)-C6 fungal-type" evidence="5">
    <location>
        <begin position="31"/>
        <end position="59"/>
    </location>
</feature>
<organism evidence="6 7">
    <name type="scientific">Cercophora scortea</name>
    <dbReference type="NCBI Taxonomy" id="314031"/>
    <lineage>
        <taxon>Eukaryota</taxon>
        <taxon>Fungi</taxon>
        <taxon>Dikarya</taxon>
        <taxon>Ascomycota</taxon>
        <taxon>Pezizomycotina</taxon>
        <taxon>Sordariomycetes</taxon>
        <taxon>Sordariomycetidae</taxon>
        <taxon>Sordariales</taxon>
        <taxon>Lasiosphaeriaceae</taxon>
        <taxon>Cercophora</taxon>
    </lineage>
</organism>
<keyword evidence="3" id="KW-0539">Nucleus</keyword>
<sequence length="711" mass="79569">MMASSISSTPGSVMSSNNSNAGSNKPPRILACVLCQHRKIRCDRTFPCANCTKANVRCTPSTPAPARKRRRPNQDLQERLARCEELLKEYATEKPESPVSTPRPAAQTPVYDDPQMNWQPTGKLVKEDGGVRFMDSFLLGTVYDELKAMREIVDADDDDEGTPDSMTPDGNSDLIIGGDSPEQSPESLWPEPGQLFRLWQIYLDRVNPLTKIIHVPTLQPYLAEAINGPQNVPKGVEALLFSVFTMAVVSLTAGESQALFGYSRDEALSRFSNGVRLSLMRSSFLKSHDLTTLQALVIYVISLQGRYNRHAAWILNGVVLRIAQKMGLHRDGEVLGLSPFESEMRRRLWWQIIMVDAKFAMFCGLSHQPLLPRSWDTKPPRNVNDADIHPSATEPFQDREGPTEMIFCLVQYKFAEFLVHTPGLEAMIMATHIDGAAGAGGPSDEQMMKFRQTAEALGKELIDLLSRHCDPAAGPVHELALEMRKHVIQKVTELITYPKIQPSWGGEQRSMQSNAFKVAVGTLEHDESNYMAQKDKGFIWHSLVHFRIEIFMYLAGQLCHRTEGPLVDRAWHQVGVVYTFHPNLLDVSSKTNYTLAVFILKAWRKREEILISRTGRVPETPFYVDKLRAVMPSDEFSPEGSPPIPFNTPAMMAPNRRQPGESDPIVDQLLGGYLDVSALDWDMFGSMPMNMAGGPPMNNMGDFGLGQQPEW</sequence>
<comment type="caution">
    <text evidence="6">The sequence shown here is derived from an EMBL/GenBank/DDBJ whole genome shotgun (WGS) entry which is preliminary data.</text>
</comment>
<evidence type="ECO:0000256" key="1">
    <source>
        <dbReference type="ARBA" id="ARBA00004123"/>
    </source>
</evidence>
<dbReference type="Pfam" id="PF04082">
    <property type="entry name" value="Fungal_trans"/>
    <property type="match status" value="1"/>
</dbReference>
<evidence type="ECO:0000313" key="7">
    <source>
        <dbReference type="Proteomes" id="UP001286456"/>
    </source>
</evidence>
<dbReference type="AlphaFoldDB" id="A0AAE0ILR3"/>
<dbReference type="Pfam" id="PF00172">
    <property type="entry name" value="Zn_clus"/>
    <property type="match status" value="1"/>
</dbReference>
<comment type="subcellular location">
    <subcellularLocation>
        <location evidence="1">Nucleus</location>
    </subcellularLocation>
</comment>
<dbReference type="PROSITE" id="PS50048">
    <property type="entry name" value="ZN2_CY6_FUNGAL_2"/>
    <property type="match status" value="1"/>
</dbReference>
<dbReference type="PANTHER" id="PTHR31001:SF85">
    <property type="entry name" value="ZN(II)2CYS6 TRANSCRIPTION FACTOR (EUROFUNG)"/>
    <property type="match status" value="1"/>
</dbReference>
<dbReference type="InterPro" id="IPR007219">
    <property type="entry name" value="XnlR_reg_dom"/>
</dbReference>
<dbReference type="EMBL" id="JAUEPO010000003">
    <property type="protein sequence ID" value="KAK3327476.1"/>
    <property type="molecule type" value="Genomic_DNA"/>
</dbReference>
<dbReference type="CDD" id="cd12148">
    <property type="entry name" value="fungal_TF_MHR"/>
    <property type="match status" value="1"/>
</dbReference>